<sequence length="254" mass="28987">MATLDRDLLFEIAGKLVMASGDFSEPTNSLFDNIMNSLDFSRPTDLAAVKFMLVNRACKRAFLSQFSIIKTLTEYYENDDKLWLIALLIHNGKFKPRELLLENFFTEISGLGKYVSEKGGRSAMKCFSNLFGLDKVGLYLDGYHGPKLLLDRLGLRERKKCSVKLDTLLRLDAKEVAILLESEEYSQVKISGFSRVNSTSVQKFKILAYDCWSLEEYGMSNSTTKKWFQLMSYVMSSCPKSEEAYCLHSNKRSD</sequence>
<evidence type="ECO:0000313" key="1">
    <source>
        <dbReference type="Proteomes" id="UP000887574"/>
    </source>
</evidence>
<accession>A0A915D7J4</accession>
<name>A0A915D7J4_9BILA</name>
<reference evidence="2" key="1">
    <citation type="submission" date="2022-11" db="UniProtKB">
        <authorList>
            <consortium name="WormBaseParasite"/>
        </authorList>
    </citation>
    <scope>IDENTIFICATION</scope>
</reference>
<protein>
    <submittedName>
        <fullName evidence="2">Uncharacterized protein</fullName>
    </submittedName>
</protein>
<dbReference type="Proteomes" id="UP000887574">
    <property type="component" value="Unplaced"/>
</dbReference>
<evidence type="ECO:0000313" key="2">
    <source>
        <dbReference type="WBParaSite" id="jg16840"/>
    </source>
</evidence>
<organism evidence="1 2">
    <name type="scientific">Ditylenchus dipsaci</name>
    <dbReference type="NCBI Taxonomy" id="166011"/>
    <lineage>
        <taxon>Eukaryota</taxon>
        <taxon>Metazoa</taxon>
        <taxon>Ecdysozoa</taxon>
        <taxon>Nematoda</taxon>
        <taxon>Chromadorea</taxon>
        <taxon>Rhabditida</taxon>
        <taxon>Tylenchina</taxon>
        <taxon>Tylenchomorpha</taxon>
        <taxon>Sphaerularioidea</taxon>
        <taxon>Anguinidae</taxon>
        <taxon>Anguininae</taxon>
        <taxon>Ditylenchus</taxon>
    </lineage>
</organism>
<dbReference type="AlphaFoldDB" id="A0A915D7J4"/>
<dbReference type="WBParaSite" id="jg16840">
    <property type="protein sequence ID" value="jg16840"/>
    <property type="gene ID" value="jg16840"/>
</dbReference>
<keyword evidence="1" id="KW-1185">Reference proteome</keyword>
<proteinExistence type="predicted"/>